<feature type="transmembrane region" description="Helical" evidence="1">
    <location>
        <begin position="232"/>
        <end position="249"/>
    </location>
</feature>
<reference evidence="3 4" key="1">
    <citation type="submission" date="2016-10" db="EMBL/GenBank/DDBJ databases">
        <authorList>
            <person name="Varghese N."/>
            <person name="Submissions S."/>
        </authorList>
    </citation>
    <scope>NUCLEOTIDE SEQUENCE [LARGE SCALE GENOMIC DNA]</scope>
    <source>
        <strain evidence="3 4">DSM 9169</strain>
    </source>
</reference>
<evidence type="ECO:0000313" key="4">
    <source>
        <dbReference type="Proteomes" id="UP000198976"/>
    </source>
</evidence>
<dbReference type="InterPro" id="IPR018758">
    <property type="entry name" value="FtrD-like"/>
</dbReference>
<keyword evidence="1" id="KW-0812">Transmembrane</keyword>
<evidence type="ECO:0000313" key="3">
    <source>
        <dbReference type="EMBL" id="SDT86447.1"/>
    </source>
</evidence>
<feature type="domain" description="Membrane iron-sulfur containing protein FtrD-like" evidence="2">
    <location>
        <begin position="325"/>
        <end position="425"/>
    </location>
</feature>
<keyword evidence="1" id="KW-0472">Membrane</keyword>
<dbReference type="Proteomes" id="UP000198976">
    <property type="component" value="Chromosome I"/>
</dbReference>
<proteinExistence type="predicted"/>
<evidence type="ECO:0000259" key="2">
    <source>
        <dbReference type="Pfam" id="PF10080"/>
    </source>
</evidence>
<feature type="transmembrane region" description="Helical" evidence="1">
    <location>
        <begin position="113"/>
        <end position="134"/>
    </location>
</feature>
<evidence type="ECO:0000256" key="1">
    <source>
        <dbReference type="SAM" id="Phobius"/>
    </source>
</evidence>
<dbReference type="RefSeq" id="WP_092648212.1">
    <property type="nucleotide sequence ID" value="NZ_LT629792.1"/>
</dbReference>
<protein>
    <submittedName>
        <fullName evidence="3">Uncharacterized membrane protein</fullName>
    </submittedName>
</protein>
<dbReference type="EMBL" id="LT629792">
    <property type="protein sequence ID" value="SDT86447.1"/>
    <property type="molecule type" value="Genomic_DNA"/>
</dbReference>
<feature type="transmembrane region" description="Helical" evidence="1">
    <location>
        <begin position="181"/>
        <end position="203"/>
    </location>
</feature>
<feature type="transmembrane region" description="Helical" evidence="1">
    <location>
        <begin position="43"/>
        <end position="64"/>
    </location>
</feature>
<dbReference type="Pfam" id="PF10080">
    <property type="entry name" value="FtrD-like"/>
    <property type="match status" value="1"/>
</dbReference>
<feature type="transmembrane region" description="Helical" evidence="1">
    <location>
        <begin position="73"/>
        <end position="93"/>
    </location>
</feature>
<keyword evidence="1" id="KW-1133">Transmembrane helix</keyword>
<sequence>MIQQIVEIVSTTLLLALALGALSAAVPSMGGGQKGRKPGYRSIIWGALVGVALGGVLTIVHLLIPRQINRQDITFWALIPTVILAAVTLVMVWRVRGRARKGVEASSTQRRAALWVAAAYAAMATFRVAPTALLQIRTFVSPNTSLVSTDTVKNIVGYLIGVALVALLAVGVRKLCERGALLAPIMSTVGVGILTLTHVILIVRILQAKRIIHLPGAIFESIAWTINHEDAITLVATALVAVASILVWIRSRSLPKDGPNPAVRRLRLAEAKSWRRLSAGSLLACAAAGAVLTIGAAISSATVELSQPEPFEVSGDQAVVQLDKVSDGHLHRFAYTTSTGIEVRFIVIQKAGSSFGVGLDACEICGPTGYYEKDGKVICKLCEVAMNIATIGFKGGCNPIPIDYEVSNGTLSVPIAQLEAAASVFA</sequence>
<organism evidence="3 4">
    <name type="scientific">Schaalia radingae</name>
    <dbReference type="NCBI Taxonomy" id="131110"/>
    <lineage>
        <taxon>Bacteria</taxon>
        <taxon>Bacillati</taxon>
        <taxon>Actinomycetota</taxon>
        <taxon>Actinomycetes</taxon>
        <taxon>Actinomycetales</taxon>
        <taxon>Actinomycetaceae</taxon>
        <taxon>Schaalia</taxon>
    </lineage>
</organism>
<gene>
    <name evidence="3" type="ORF">SAMN04489714_0307</name>
</gene>
<feature type="transmembrane region" description="Helical" evidence="1">
    <location>
        <begin position="155"/>
        <end position="175"/>
    </location>
</feature>
<keyword evidence="4" id="KW-1185">Reference proteome</keyword>
<feature type="transmembrane region" description="Helical" evidence="1">
    <location>
        <begin position="277"/>
        <end position="298"/>
    </location>
</feature>
<accession>A0ABY0V5D5</accession>
<name>A0ABY0V5D5_9ACTO</name>